<dbReference type="GO" id="GO:0030134">
    <property type="term" value="C:COPII-coated ER to Golgi transport vesicle"/>
    <property type="evidence" value="ECO:0007669"/>
    <property type="project" value="TreeGrafter"/>
</dbReference>
<dbReference type="InterPro" id="IPR012936">
    <property type="entry name" value="Erv_C"/>
</dbReference>
<comment type="subcellular location">
    <subcellularLocation>
        <location evidence="1">Membrane</location>
    </subcellularLocation>
</comment>
<feature type="transmembrane region" description="Helical" evidence="5">
    <location>
        <begin position="262"/>
        <end position="284"/>
    </location>
</feature>
<dbReference type="PANTHER" id="PTHR10984">
    <property type="entry name" value="ENDOPLASMIC RETICULUM-GOLGI INTERMEDIATE COMPARTMENT PROTEIN"/>
    <property type="match status" value="1"/>
</dbReference>
<dbReference type="PANTHER" id="PTHR10984:SF81">
    <property type="entry name" value="ER-DERIVED VESICLES PROTEIN ERV41"/>
    <property type="match status" value="1"/>
</dbReference>
<protein>
    <submittedName>
        <fullName evidence="8">Endoplasmic reticulum-Golgi intermediate compartment protein 2</fullName>
    </submittedName>
</protein>
<evidence type="ECO:0000256" key="1">
    <source>
        <dbReference type="ARBA" id="ARBA00004370"/>
    </source>
</evidence>
<evidence type="ECO:0000256" key="4">
    <source>
        <dbReference type="ARBA" id="ARBA00023136"/>
    </source>
</evidence>
<dbReference type="GO" id="GO:0005789">
    <property type="term" value="C:endoplasmic reticulum membrane"/>
    <property type="evidence" value="ECO:0007669"/>
    <property type="project" value="TreeGrafter"/>
</dbReference>
<dbReference type="Pfam" id="PF13850">
    <property type="entry name" value="ERGIC_N"/>
    <property type="match status" value="1"/>
</dbReference>
<dbReference type="AlphaFoldDB" id="A0A1R1XM60"/>
<feature type="domain" description="Endoplasmic reticulum vesicle transporter N-terminal" evidence="7">
    <location>
        <begin position="1"/>
        <end position="83"/>
    </location>
</feature>
<dbReference type="InterPro" id="IPR045888">
    <property type="entry name" value="Erv"/>
</dbReference>
<organism evidence="8 9">
    <name type="scientific">Smittium culicis</name>
    <dbReference type="NCBI Taxonomy" id="133412"/>
    <lineage>
        <taxon>Eukaryota</taxon>
        <taxon>Fungi</taxon>
        <taxon>Fungi incertae sedis</taxon>
        <taxon>Zoopagomycota</taxon>
        <taxon>Kickxellomycotina</taxon>
        <taxon>Harpellomycetes</taxon>
        <taxon>Harpellales</taxon>
        <taxon>Legeriomycetaceae</taxon>
        <taxon>Smittium</taxon>
    </lineage>
</organism>
<evidence type="ECO:0000259" key="6">
    <source>
        <dbReference type="Pfam" id="PF07970"/>
    </source>
</evidence>
<evidence type="ECO:0000256" key="3">
    <source>
        <dbReference type="ARBA" id="ARBA00022989"/>
    </source>
</evidence>
<name>A0A1R1XM60_9FUNG</name>
<reference evidence="8 9" key="1">
    <citation type="submission" date="2017-01" db="EMBL/GenBank/DDBJ databases">
        <authorList>
            <person name="Mah S.A."/>
            <person name="Swanson W.J."/>
            <person name="Moy G.W."/>
            <person name="Vacquier V.D."/>
        </authorList>
    </citation>
    <scope>NUCLEOTIDE SEQUENCE [LARGE SCALE GENOMIC DNA]</scope>
    <source>
        <strain evidence="8 9">GSMNP</strain>
    </source>
</reference>
<feature type="domain" description="Endoplasmic reticulum vesicle transporter C-terminal" evidence="6">
    <location>
        <begin position="138"/>
        <end position="279"/>
    </location>
</feature>
<evidence type="ECO:0000259" key="7">
    <source>
        <dbReference type="Pfam" id="PF13850"/>
    </source>
</evidence>
<evidence type="ECO:0000256" key="5">
    <source>
        <dbReference type="SAM" id="Phobius"/>
    </source>
</evidence>
<dbReference type="GO" id="GO:0006888">
    <property type="term" value="P:endoplasmic reticulum to Golgi vesicle-mediated transport"/>
    <property type="evidence" value="ECO:0007669"/>
    <property type="project" value="TreeGrafter"/>
</dbReference>
<dbReference type="Pfam" id="PF07970">
    <property type="entry name" value="COPIIcoated_ERV"/>
    <property type="match status" value="1"/>
</dbReference>
<evidence type="ECO:0000313" key="8">
    <source>
        <dbReference type="EMBL" id="OMJ15704.1"/>
    </source>
</evidence>
<feature type="transmembrane region" description="Helical" evidence="5">
    <location>
        <begin position="16"/>
        <end position="35"/>
    </location>
</feature>
<proteinExistence type="predicted"/>
<sequence length="324" mass="37029">MFSKVEESFESRSTSGGFFSIVVYIAISIAFFAEFNEYLKYRERHEFSVDNSLDHKFDINFDIIVNTECQGLRMDIVDRSGDMNKVKSKIVKEKSDFKIKNEYSQPRKKLDGDQEHVHDIINLSKKARRFNKGANRNPKGQSACRMYGTLTTNKIKGSFHITLINQGYMFSAPETSHNLTHIINEFSFGNFYPSLINPLDDTFQITENGTNGKSLITNQYSVNQNMIEADFFNHIPAGIFFTYDVEPILVKITEIKTPFSKFLIKMCSMIGGIFVTVGILLRILNYTSSRVVKPDSHNSSYSSILDKKNPTKADLMTPSNLYKN</sequence>
<keyword evidence="2 5" id="KW-0812">Transmembrane</keyword>
<evidence type="ECO:0000313" key="9">
    <source>
        <dbReference type="Proteomes" id="UP000187283"/>
    </source>
</evidence>
<accession>A0A1R1XM60</accession>
<keyword evidence="4 5" id="KW-0472">Membrane</keyword>
<dbReference type="InterPro" id="IPR039542">
    <property type="entry name" value="Erv_N"/>
</dbReference>
<comment type="caution">
    <text evidence="8">The sequence shown here is derived from an EMBL/GenBank/DDBJ whole genome shotgun (WGS) entry which is preliminary data.</text>
</comment>
<dbReference type="OrthoDB" id="5541786at2759"/>
<dbReference type="EMBL" id="LSSN01002582">
    <property type="protein sequence ID" value="OMJ15704.1"/>
    <property type="molecule type" value="Genomic_DNA"/>
</dbReference>
<gene>
    <name evidence="8" type="ORF">AYI70_g7081</name>
</gene>
<dbReference type="STRING" id="133412.A0A1R1XM60"/>
<keyword evidence="3 5" id="KW-1133">Transmembrane helix</keyword>
<dbReference type="Proteomes" id="UP000187283">
    <property type="component" value="Unassembled WGS sequence"/>
</dbReference>
<evidence type="ECO:0000256" key="2">
    <source>
        <dbReference type="ARBA" id="ARBA00022692"/>
    </source>
</evidence>
<keyword evidence="9" id="KW-1185">Reference proteome</keyword>
<dbReference type="GO" id="GO:0000139">
    <property type="term" value="C:Golgi membrane"/>
    <property type="evidence" value="ECO:0007669"/>
    <property type="project" value="TreeGrafter"/>
</dbReference>
<dbReference type="GO" id="GO:0006890">
    <property type="term" value="P:retrograde vesicle-mediated transport, Golgi to endoplasmic reticulum"/>
    <property type="evidence" value="ECO:0007669"/>
    <property type="project" value="TreeGrafter"/>
</dbReference>